<evidence type="ECO:0000313" key="2">
    <source>
        <dbReference type="Proteomes" id="UP001156905"/>
    </source>
</evidence>
<reference evidence="2" key="1">
    <citation type="journal article" date="2019" name="Int. J. Syst. Evol. Microbiol.">
        <title>The Global Catalogue of Microorganisms (GCM) 10K type strain sequencing project: providing services to taxonomists for standard genome sequencing and annotation.</title>
        <authorList>
            <consortium name="The Broad Institute Genomics Platform"/>
            <consortium name="The Broad Institute Genome Sequencing Center for Infectious Disease"/>
            <person name="Wu L."/>
            <person name="Ma J."/>
        </authorList>
    </citation>
    <scope>NUCLEOTIDE SEQUENCE [LARGE SCALE GENOMIC DNA]</scope>
    <source>
        <strain evidence="2">NBRC 102520</strain>
    </source>
</reference>
<keyword evidence="2" id="KW-1185">Reference proteome</keyword>
<dbReference type="Proteomes" id="UP001156905">
    <property type="component" value="Unassembled WGS sequence"/>
</dbReference>
<protein>
    <submittedName>
        <fullName evidence="1">Uncharacterized protein</fullName>
    </submittedName>
</protein>
<dbReference type="EMBL" id="BSOW01000028">
    <property type="protein sequence ID" value="GLR89809.1"/>
    <property type="molecule type" value="Genomic_DNA"/>
</dbReference>
<name>A0ABQ6B8R5_9BRAD</name>
<evidence type="ECO:0000313" key="1">
    <source>
        <dbReference type="EMBL" id="GLR89809.1"/>
    </source>
</evidence>
<comment type="caution">
    <text evidence="1">The sequence shown here is derived from an EMBL/GenBank/DDBJ whole genome shotgun (WGS) entry which is preliminary data.</text>
</comment>
<organism evidence="1 2">
    <name type="scientific">Bradyrhizobium iriomotense</name>
    <dbReference type="NCBI Taxonomy" id="441950"/>
    <lineage>
        <taxon>Bacteria</taxon>
        <taxon>Pseudomonadati</taxon>
        <taxon>Pseudomonadota</taxon>
        <taxon>Alphaproteobacteria</taxon>
        <taxon>Hyphomicrobiales</taxon>
        <taxon>Nitrobacteraceae</taxon>
        <taxon>Bradyrhizobium</taxon>
    </lineage>
</organism>
<gene>
    <name evidence="1" type="ORF">GCM10007857_65230</name>
</gene>
<accession>A0ABQ6B8R5</accession>
<sequence>MPGAIPGTQRWDRKAIDWYLDRASGLPTGATASSDPLADWLASKRAGR</sequence>
<proteinExistence type="predicted"/>